<dbReference type="SMART" id="SM00283">
    <property type="entry name" value="MA"/>
    <property type="match status" value="1"/>
</dbReference>
<dbReference type="SUPFAM" id="SSF58104">
    <property type="entry name" value="Methyl-accepting chemotaxis protein (MCP) signaling domain"/>
    <property type="match status" value="1"/>
</dbReference>
<dbReference type="CDD" id="cd11386">
    <property type="entry name" value="MCP_signal"/>
    <property type="match status" value="1"/>
</dbReference>
<dbReference type="Pfam" id="PF12729">
    <property type="entry name" value="4HB_MCP_1"/>
    <property type="match status" value="1"/>
</dbReference>
<dbReference type="GO" id="GO:0006935">
    <property type="term" value="P:chemotaxis"/>
    <property type="evidence" value="ECO:0007669"/>
    <property type="project" value="InterPro"/>
</dbReference>
<keyword evidence="4" id="KW-0807">Transducer</keyword>
<organism evidence="9 10">
    <name type="scientific">Giesbergeria anulus</name>
    <dbReference type="NCBI Taxonomy" id="180197"/>
    <lineage>
        <taxon>Bacteria</taxon>
        <taxon>Pseudomonadati</taxon>
        <taxon>Pseudomonadota</taxon>
        <taxon>Betaproteobacteria</taxon>
        <taxon>Burkholderiales</taxon>
        <taxon>Comamonadaceae</taxon>
        <taxon>Giesbergeria</taxon>
    </lineage>
</organism>
<comment type="similarity">
    <text evidence="3">Belongs to the methyl-accepting chemotaxis (MCP) protein family.</text>
</comment>
<proteinExistence type="inferred from homology"/>
<dbReference type="FunFam" id="1.10.287.950:FF:000001">
    <property type="entry name" value="Methyl-accepting chemotaxis sensory transducer"/>
    <property type="match status" value="1"/>
</dbReference>
<keyword evidence="6" id="KW-0472">Membrane</keyword>
<accession>A0A1H9N430</accession>
<feature type="compositionally biased region" description="Low complexity" evidence="5">
    <location>
        <begin position="545"/>
        <end position="579"/>
    </location>
</feature>
<evidence type="ECO:0000256" key="1">
    <source>
        <dbReference type="ARBA" id="ARBA00004370"/>
    </source>
</evidence>
<dbReference type="GO" id="GO:0007165">
    <property type="term" value="P:signal transduction"/>
    <property type="evidence" value="ECO:0007669"/>
    <property type="project" value="UniProtKB-KW"/>
</dbReference>
<comment type="subcellular location">
    <subcellularLocation>
        <location evidence="1">Membrane</location>
    </subcellularLocation>
</comment>
<keyword evidence="6" id="KW-1133">Transmembrane helix</keyword>
<feature type="region of interest" description="Disordered" evidence="5">
    <location>
        <begin position="526"/>
        <end position="594"/>
    </location>
</feature>
<dbReference type="InterPro" id="IPR024478">
    <property type="entry name" value="HlyB_4HB_MCP"/>
</dbReference>
<evidence type="ECO:0000256" key="5">
    <source>
        <dbReference type="SAM" id="MobiDB-lite"/>
    </source>
</evidence>
<evidence type="ECO:0000259" key="7">
    <source>
        <dbReference type="PROSITE" id="PS50111"/>
    </source>
</evidence>
<feature type="domain" description="HAMP" evidence="8">
    <location>
        <begin position="228"/>
        <end position="271"/>
    </location>
</feature>
<dbReference type="RefSeq" id="WP_091457223.1">
    <property type="nucleotide sequence ID" value="NZ_FOGD01000006.1"/>
</dbReference>
<dbReference type="EMBL" id="FOGD01000006">
    <property type="protein sequence ID" value="SER30628.1"/>
    <property type="molecule type" value="Genomic_DNA"/>
</dbReference>
<evidence type="ECO:0000256" key="2">
    <source>
        <dbReference type="ARBA" id="ARBA00022481"/>
    </source>
</evidence>
<reference evidence="9 10" key="1">
    <citation type="submission" date="2016-10" db="EMBL/GenBank/DDBJ databases">
        <authorList>
            <person name="de Groot N.N."/>
        </authorList>
    </citation>
    <scope>NUCLEOTIDE SEQUENCE [LARGE SCALE GENOMIC DNA]</scope>
    <source>
        <strain evidence="9 10">ATCC 35958</strain>
    </source>
</reference>
<feature type="compositionally biased region" description="Pro residues" evidence="5">
    <location>
        <begin position="532"/>
        <end position="544"/>
    </location>
</feature>
<feature type="domain" description="Methyl-accepting transducer" evidence="7">
    <location>
        <begin position="276"/>
        <end position="505"/>
    </location>
</feature>
<dbReference type="PANTHER" id="PTHR43531:SF14">
    <property type="entry name" value="METHYL-ACCEPTING CHEMOTAXIS PROTEIN I-RELATED"/>
    <property type="match status" value="1"/>
</dbReference>
<evidence type="ECO:0000313" key="9">
    <source>
        <dbReference type="EMBL" id="SER30628.1"/>
    </source>
</evidence>
<dbReference type="PROSITE" id="PS50111">
    <property type="entry name" value="CHEMOTAXIS_TRANSDUC_2"/>
    <property type="match status" value="1"/>
</dbReference>
<evidence type="ECO:0000259" key="8">
    <source>
        <dbReference type="PROSITE" id="PS50885"/>
    </source>
</evidence>
<dbReference type="AlphaFoldDB" id="A0A1H9N430"/>
<dbReference type="InterPro" id="IPR004089">
    <property type="entry name" value="MCPsignal_dom"/>
</dbReference>
<dbReference type="PROSITE" id="PS50885">
    <property type="entry name" value="HAMP"/>
    <property type="match status" value="1"/>
</dbReference>
<gene>
    <name evidence="9" type="ORF">SAMN02982919_02153</name>
</gene>
<dbReference type="GO" id="GO:0004888">
    <property type="term" value="F:transmembrane signaling receptor activity"/>
    <property type="evidence" value="ECO:0007669"/>
    <property type="project" value="InterPro"/>
</dbReference>
<dbReference type="PANTHER" id="PTHR43531">
    <property type="entry name" value="PROTEIN ICFG"/>
    <property type="match status" value="1"/>
</dbReference>
<evidence type="ECO:0000313" key="10">
    <source>
        <dbReference type="Proteomes" id="UP000199766"/>
    </source>
</evidence>
<keyword evidence="10" id="KW-1185">Reference proteome</keyword>
<sequence length="594" mass="62251">MNWLNQLTVGTKLVVGFMVVAIIGAIIGVLGIVGTGKVNDLGNLMYERDLIGLRHAAEANIQLMAAARATRSAMLATTQEERKAFTDATFQYFEKIEAELKLSENTFFTSQGKAAVAETRAALQAYKADARVALTLLQEEPLAEPRGSVEHLLKVTVPLANKADDLLTGLMQRKIKNAEQLDSEGDVLYASTRLLMLVLTVAGVLVGVVIGVWMARNLQRQLGGEPADVAAAARAIAAGDLSTTIDDRHAAPGSVVRAMHDMQESLCTIVGTVRASSDSIATGAGQISSGTADLSQRTEQQASNLEQTAASMEQIASTVQTNADTARQATQLASNASQTAHRGGEVMGQVVTTMADINEASRKISDIISVIDGIAFQTNILALNAAVEAARAGEQGRGFAVVASEVRSLAGRSAEAAKEIKALIGNSVNKVEVGGKLVDAAGQTMQDIVREVQRVTDLISEISASTGEQTSGIGQITAAVAQLDQVTQQNAALVEESAAAAESLNHQAQQLVQAVAVFKLGQHERATQMPGAPRPAPTPAPRQPTLPRSSTATAAPAKVAPRPAAPKVAPLARPVAPALGRSTSKSNDDDWEQF</sequence>
<dbReference type="Pfam" id="PF00015">
    <property type="entry name" value="MCPsignal"/>
    <property type="match status" value="1"/>
</dbReference>
<dbReference type="Gene3D" id="1.10.287.950">
    <property type="entry name" value="Methyl-accepting chemotaxis protein"/>
    <property type="match status" value="1"/>
</dbReference>
<dbReference type="InterPro" id="IPR051310">
    <property type="entry name" value="MCP_chemotaxis"/>
</dbReference>
<evidence type="ECO:0000256" key="6">
    <source>
        <dbReference type="SAM" id="Phobius"/>
    </source>
</evidence>
<dbReference type="Proteomes" id="UP000199766">
    <property type="component" value="Unassembled WGS sequence"/>
</dbReference>
<keyword evidence="2" id="KW-0488">Methylation</keyword>
<dbReference type="InterPro" id="IPR004090">
    <property type="entry name" value="Chemotax_Me-accpt_rcpt"/>
</dbReference>
<evidence type="ECO:0000256" key="3">
    <source>
        <dbReference type="ARBA" id="ARBA00029447"/>
    </source>
</evidence>
<protein>
    <submittedName>
        <fullName evidence="9">Methyl-accepting chemotaxis protein</fullName>
    </submittedName>
</protein>
<dbReference type="STRING" id="180197.SAMN02982919_02153"/>
<evidence type="ECO:0000256" key="4">
    <source>
        <dbReference type="PROSITE-ProRule" id="PRU00284"/>
    </source>
</evidence>
<dbReference type="OrthoDB" id="9763018at2"/>
<name>A0A1H9N430_9BURK</name>
<dbReference type="PRINTS" id="PR00260">
    <property type="entry name" value="CHEMTRNSDUCR"/>
</dbReference>
<feature type="transmembrane region" description="Helical" evidence="6">
    <location>
        <begin position="194"/>
        <end position="215"/>
    </location>
</feature>
<dbReference type="GO" id="GO:0005886">
    <property type="term" value="C:plasma membrane"/>
    <property type="evidence" value="ECO:0007669"/>
    <property type="project" value="TreeGrafter"/>
</dbReference>
<feature type="transmembrane region" description="Helical" evidence="6">
    <location>
        <begin position="13"/>
        <end position="35"/>
    </location>
</feature>
<keyword evidence="6" id="KW-0812">Transmembrane</keyword>
<dbReference type="InterPro" id="IPR003660">
    <property type="entry name" value="HAMP_dom"/>
</dbReference>